<dbReference type="AlphaFoldDB" id="A0A1H2A932"/>
<dbReference type="EMBL" id="LT629779">
    <property type="protein sequence ID" value="SDT42387.1"/>
    <property type="molecule type" value="Genomic_DNA"/>
</dbReference>
<feature type="compositionally biased region" description="Polar residues" evidence="1">
    <location>
        <begin position="395"/>
        <end position="408"/>
    </location>
</feature>
<evidence type="ECO:0000313" key="3">
    <source>
        <dbReference type="Proteomes" id="UP000198751"/>
    </source>
</evidence>
<protein>
    <submittedName>
        <fullName evidence="2">Uncharacterized protein</fullName>
    </submittedName>
</protein>
<feature type="compositionally biased region" description="Basic and acidic residues" evidence="1">
    <location>
        <begin position="410"/>
        <end position="420"/>
    </location>
</feature>
<dbReference type="OrthoDB" id="327733at2"/>
<dbReference type="Proteomes" id="UP000198751">
    <property type="component" value="Chromosome I"/>
</dbReference>
<evidence type="ECO:0000256" key="1">
    <source>
        <dbReference type="SAM" id="MobiDB-lite"/>
    </source>
</evidence>
<keyword evidence="3" id="KW-1185">Reference proteome</keyword>
<feature type="region of interest" description="Disordered" evidence="1">
    <location>
        <begin position="395"/>
        <end position="424"/>
    </location>
</feature>
<dbReference type="RefSeq" id="WP_091721366.1">
    <property type="nucleotide sequence ID" value="NZ_LT629779.1"/>
</dbReference>
<accession>A0A1H2A932</accession>
<proteinExistence type="predicted"/>
<sequence length="938" mass="102863">MRFLIANNRSDLIVGALPLKSSGFGWAIQQFLNQTFTFDPKDKKCPRNWRALLESGVNYIVPVRDDADPSDRMIGYTINSWSESGDGLIKIQTSTWERVYDNFLAGGPRFDLADVTSTVFVTVASTVNQDGVGCNMTFDCPASGRLINKYVTAGDRLTPRDVMDDIAVDFEWTTDVVWDNEEHTKLRKVTRTGYPHLSIATTTPTIAFTRDVNGKGNILDYSFTDSRREGEYATYVVATGSGVDDDQIESAPVIDELAERAIEDGGEGRMRVMKWENFSGVTTVAEANVMAQRMADNYFAKRNIITLKVSTTGAVKPSQIEKGAFVRLDLWTKAGNRIDEVWRVIALKESSDGKYYEPTLAKIGVKPADFPRPADVSEIGRAIREVNRRVDRLTNRNPSINGVRTSGSRLRPDGTIERRNGSTWEPVTAGGVSRGIVASYDAAGRTADVTMDRSGASKTAINGEMDALHPGDIVWVAANTDRDSMPVIVAAPRITNPSTDIFGPYGASPFYPIDAAAEVRTLPYGATFKDADNALGFGRDAVVIDSPEDFNIFLPDSGTRESIKPPAGYEWVPGMQRVWENRFFQFFSKDGNPNSPVWLFQWNPQTRGWLDLGGLPAFVDAITNTHGDGVWASHSAGVEVFAPPAVVLLKVRQQQFVGSNLLGWRIPLTAKVYYWNAVAGMWNIASLDIMSGKIPNWWSNDAPVYDAATTAISASWGINSGNHVFFRTWLRGQNLDVNSELHHLNLASGDLSTVAVKSAYIDDQDQGAVSEYVGSGLGSFIRLSSDGQMYCGTPAKRAYEFGQMVITDATLKIRNLDSSTIRTSIVQPANMDSNTPVGQLIPQRVWNTARYILSSQIYSADSNGTAKGYRGALWDHWASSGTSYQIVTPDTVQTGIRRAQVSMPIQCTDGDVIANLDTSNADAVGSQGPSHQIHQVVI</sequence>
<reference evidence="3" key="1">
    <citation type="submission" date="2016-10" db="EMBL/GenBank/DDBJ databases">
        <authorList>
            <person name="Varghese N."/>
            <person name="Submissions S."/>
        </authorList>
    </citation>
    <scope>NUCLEOTIDE SEQUENCE [LARGE SCALE GENOMIC DNA]</scope>
    <source>
        <strain evidence="3">IMMIB L-1606</strain>
    </source>
</reference>
<gene>
    <name evidence="2" type="ORF">SAMN04489743_2851</name>
</gene>
<name>A0A1H2A932_9MICC</name>
<evidence type="ECO:0000313" key="2">
    <source>
        <dbReference type="EMBL" id="SDT42387.1"/>
    </source>
</evidence>
<organism evidence="2 3">
    <name type="scientific">Pseudarthrobacter equi</name>
    <dbReference type="NCBI Taxonomy" id="728066"/>
    <lineage>
        <taxon>Bacteria</taxon>
        <taxon>Bacillati</taxon>
        <taxon>Actinomycetota</taxon>
        <taxon>Actinomycetes</taxon>
        <taxon>Micrococcales</taxon>
        <taxon>Micrococcaceae</taxon>
        <taxon>Pseudarthrobacter</taxon>
    </lineage>
</organism>